<evidence type="ECO:0000256" key="3">
    <source>
        <dbReference type="ARBA" id="ARBA00022989"/>
    </source>
</evidence>
<organism evidence="6 7">
    <name type="scientific">Elysia chlorotica</name>
    <name type="common">Eastern emerald elysia</name>
    <name type="synonym">Sea slug</name>
    <dbReference type="NCBI Taxonomy" id="188477"/>
    <lineage>
        <taxon>Eukaryota</taxon>
        <taxon>Metazoa</taxon>
        <taxon>Spiralia</taxon>
        <taxon>Lophotrochozoa</taxon>
        <taxon>Mollusca</taxon>
        <taxon>Gastropoda</taxon>
        <taxon>Heterobranchia</taxon>
        <taxon>Euthyneura</taxon>
        <taxon>Panpulmonata</taxon>
        <taxon>Sacoglossa</taxon>
        <taxon>Placobranchoidea</taxon>
        <taxon>Plakobranchidae</taxon>
        <taxon>Elysia</taxon>
    </lineage>
</organism>
<evidence type="ECO:0000256" key="1">
    <source>
        <dbReference type="ARBA" id="ARBA00004141"/>
    </source>
</evidence>
<dbReference type="Pfam" id="PF13903">
    <property type="entry name" value="Claudin_2"/>
    <property type="match status" value="1"/>
</dbReference>
<evidence type="ECO:0000313" key="6">
    <source>
        <dbReference type="EMBL" id="RUS70644.1"/>
    </source>
</evidence>
<keyword evidence="7" id="KW-1185">Reference proteome</keyword>
<name>A0A3S1B2Y7_ELYCH</name>
<gene>
    <name evidence="6" type="ORF">EGW08_021593</name>
</gene>
<protein>
    <recommendedName>
        <fullName evidence="8">Claudin</fullName>
    </recommendedName>
</protein>
<feature type="transmembrane region" description="Helical" evidence="5">
    <location>
        <begin position="156"/>
        <end position="179"/>
    </location>
</feature>
<feature type="transmembrane region" description="Helical" evidence="5">
    <location>
        <begin position="90"/>
        <end position="109"/>
    </location>
</feature>
<dbReference type="PRINTS" id="PR01077">
    <property type="entry name" value="CLAUDIN"/>
</dbReference>
<comment type="subcellular location">
    <subcellularLocation>
        <location evidence="1">Membrane</location>
        <topology evidence="1">Multi-pass membrane protein</topology>
    </subcellularLocation>
</comment>
<evidence type="ECO:0008006" key="8">
    <source>
        <dbReference type="Google" id="ProtNLM"/>
    </source>
</evidence>
<evidence type="ECO:0000256" key="5">
    <source>
        <dbReference type="SAM" id="Phobius"/>
    </source>
</evidence>
<keyword evidence="3 5" id="KW-1133">Transmembrane helix</keyword>
<feature type="transmembrane region" description="Helical" evidence="5">
    <location>
        <begin position="121"/>
        <end position="144"/>
    </location>
</feature>
<dbReference type="InterPro" id="IPR004031">
    <property type="entry name" value="PMP22/EMP/MP20/Claudin"/>
</dbReference>
<feature type="transmembrane region" description="Helical" evidence="5">
    <location>
        <begin position="12"/>
        <end position="33"/>
    </location>
</feature>
<reference evidence="6 7" key="1">
    <citation type="submission" date="2019-01" db="EMBL/GenBank/DDBJ databases">
        <title>A draft genome assembly of the solar-powered sea slug Elysia chlorotica.</title>
        <authorList>
            <person name="Cai H."/>
            <person name="Li Q."/>
            <person name="Fang X."/>
            <person name="Li J."/>
            <person name="Curtis N.E."/>
            <person name="Altenburger A."/>
            <person name="Shibata T."/>
            <person name="Feng M."/>
            <person name="Maeda T."/>
            <person name="Schwartz J.A."/>
            <person name="Shigenobu S."/>
            <person name="Lundholm N."/>
            <person name="Nishiyama T."/>
            <person name="Yang H."/>
            <person name="Hasebe M."/>
            <person name="Li S."/>
            <person name="Pierce S.K."/>
            <person name="Wang J."/>
        </authorList>
    </citation>
    <scope>NUCLEOTIDE SEQUENCE [LARGE SCALE GENOMIC DNA]</scope>
    <source>
        <strain evidence="6">EC2010</strain>
        <tissue evidence="6">Whole organism of an adult</tissue>
    </source>
</reference>
<dbReference type="OrthoDB" id="6053747at2759"/>
<proteinExistence type="predicted"/>
<evidence type="ECO:0000256" key="2">
    <source>
        <dbReference type="ARBA" id="ARBA00022692"/>
    </source>
</evidence>
<sequence length="189" mass="20021">MHSEGGCGATNCLWRLSMLLCVSAFAVYCVGFSTDYWLQLDDEPSSVSQDVMLNKHSGLWRRCFSFYDNSTQEEISGFCEDVGNSHGYRVVSKIMCSVGLMMTILGVGASAVSGFFNSAKLLGVGGFLVVFGGLISGIGTSVLLGKSLDDDSDVDAGYSAFMAIFGSIGILISGTMLLCSIRSGYNSIA</sequence>
<dbReference type="Gene3D" id="1.20.140.150">
    <property type="match status" value="1"/>
</dbReference>
<evidence type="ECO:0000313" key="7">
    <source>
        <dbReference type="Proteomes" id="UP000271974"/>
    </source>
</evidence>
<accession>A0A3S1B2Y7</accession>
<dbReference type="EMBL" id="RQTK01001361">
    <property type="protein sequence ID" value="RUS70644.1"/>
    <property type="molecule type" value="Genomic_DNA"/>
</dbReference>
<keyword evidence="2 5" id="KW-0812">Transmembrane</keyword>
<keyword evidence="4 5" id="KW-0472">Membrane</keyword>
<evidence type="ECO:0000256" key="4">
    <source>
        <dbReference type="ARBA" id="ARBA00023136"/>
    </source>
</evidence>
<dbReference type="Proteomes" id="UP000271974">
    <property type="component" value="Unassembled WGS sequence"/>
</dbReference>
<dbReference type="AlphaFoldDB" id="A0A3S1B2Y7"/>
<dbReference type="GO" id="GO:0016020">
    <property type="term" value="C:membrane"/>
    <property type="evidence" value="ECO:0007669"/>
    <property type="project" value="UniProtKB-SubCell"/>
</dbReference>
<comment type="caution">
    <text evidence="6">The sequence shown here is derived from an EMBL/GenBank/DDBJ whole genome shotgun (WGS) entry which is preliminary data.</text>
</comment>